<evidence type="ECO:0000313" key="2">
    <source>
        <dbReference type="Proteomes" id="UP000257109"/>
    </source>
</evidence>
<protein>
    <recommendedName>
        <fullName evidence="3">Retrotransposon gag domain-containing protein</fullName>
    </recommendedName>
</protein>
<accession>A0A371G7J5</accession>
<proteinExistence type="predicted"/>
<name>A0A371G7J5_MUCPR</name>
<dbReference type="AlphaFoldDB" id="A0A371G7J5"/>
<reference evidence="1" key="1">
    <citation type="submission" date="2018-05" db="EMBL/GenBank/DDBJ databases">
        <title>Draft genome of Mucuna pruriens seed.</title>
        <authorList>
            <person name="Nnadi N.E."/>
            <person name="Vos R."/>
            <person name="Hasami M.H."/>
            <person name="Devisetty U.K."/>
            <person name="Aguiy J.C."/>
        </authorList>
    </citation>
    <scope>NUCLEOTIDE SEQUENCE [LARGE SCALE GENOMIC DNA]</scope>
    <source>
        <strain evidence="1">JCA_2017</strain>
    </source>
</reference>
<dbReference type="EMBL" id="QJKJ01006505">
    <property type="protein sequence ID" value="RDX86507.1"/>
    <property type="molecule type" value="Genomic_DNA"/>
</dbReference>
<sequence length="73" mass="8639">MYSQSVRMFLKEIGQLFVKNEKAEMDILLAKLISMKYKGKENIRDYIMKMSNLASKLNSLKLKLGEDLFMPWF</sequence>
<comment type="caution">
    <text evidence="1">The sequence shown here is derived from an EMBL/GenBank/DDBJ whole genome shotgun (WGS) entry which is preliminary data.</text>
</comment>
<evidence type="ECO:0000313" key="1">
    <source>
        <dbReference type="EMBL" id="RDX86507.1"/>
    </source>
</evidence>
<organism evidence="1 2">
    <name type="scientific">Mucuna pruriens</name>
    <name type="common">Velvet bean</name>
    <name type="synonym">Dolichos pruriens</name>
    <dbReference type="NCBI Taxonomy" id="157652"/>
    <lineage>
        <taxon>Eukaryota</taxon>
        <taxon>Viridiplantae</taxon>
        <taxon>Streptophyta</taxon>
        <taxon>Embryophyta</taxon>
        <taxon>Tracheophyta</taxon>
        <taxon>Spermatophyta</taxon>
        <taxon>Magnoliopsida</taxon>
        <taxon>eudicotyledons</taxon>
        <taxon>Gunneridae</taxon>
        <taxon>Pentapetalae</taxon>
        <taxon>rosids</taxon>
        <taxon>fabids</taxon>
        <taxon>Fabales</taxon>
        <taxon>Fabaceae</taxon>
        <taxon>Papilionoideae</taxon>
        <taxon>50 kb inversion clade</taxon>
        <taxon>NPAAA clade</taxon>
        <taxon>indigoferoid/millettioid clade</taxon>
        <taxon>Phaseoleae</taxon>
        <taxon>Mucuna</taxon>
    </lineage>
</organism>
<dbReference type="OrthoDB" id="1713025at2759"/>
<dbReference type="Proteomes" id="UP000257109">
    <property type="component" value="Unassembled WGS sequence"/>
</dbReference>
<keyword evidence="2" id="KW-1185">Reference proteome</keyword>
<feature type="non-terminal residue" evidence="1">
    <location>
        <position position="1"/>
    </location>
</feature>
<evidence type="ECO:0008006" key="3">
    <source>
        <dbReference type="Google" id="ProtNLM"/>
    </source>
</evidence>
<gene>
    <name evidence="1" type="ORF">CR513_32153</name>
</gene>